<dbReference type="PANTHER" id="PTHR43386:SF1">
    <property type="entry name" value="D,D-DIPEPTIDE TRANSPORT SYSTEM PERMEASE PROTEIN DDPC-RELATED"/>
    <property type="match status" value="1"/>
</dbReference>
<dbReference type="AlphaFoldDB" id="A0A6J6BFC7"/>
<dbReference type="Gene3D" id="1.10.3720.10">
    <property type="entry name" value="MetI-like"/>
    <property type="match status" value="1"/>
</dbReference>
<evidence type="ECO:0000256" key="1">
    <source>
        <dbReference type="ARBA" id="ARBA00004651"/>
    </source>
</evidence>
<feature type="transmembrane region" description="Helical" evidence="7">
    <location>
        <begin position="94"/>
        <end position="120"/>
    </location>
</feature>
<dbReference type="InterPro" id="IPR050366">
    <property type="entry name" value="BP-dependent_transpt_permease"/>
</dbReference>
<reference evidence="9" key="1">
    <citation type="submission" date="2020-05" db="EMBL/GenBank/DDBJ databases">
        <authorList>
            <person name="Chiriac C."/>
            <person name="Salcher M."/>
            <person name="Ghai R."/>
            <person name="Kavagutti S V."/>
        </authorList>
    </citation>
    <scope>NUCLEOTIDE SEQUENCE</scope>
</reference>
<name>A0A6J6BFC7_9ZZZZ</name>
<keyword evidence="6 7" id="KW-0472">Membrane</keyword>
<evidence type="ECO:0000256" key="7">
    <source>
        <dbReference type="SAM" id="Phobius"/>
    </source>
</evidence>
<feature type="domain" description="ABC transmembrane type-1" evidence="8">
    <location>
        <begin position="92"/>
        <end position="282"/>
    </location>
</feature>
<evidence type="ECO:0000259" key="8">
    <source>
        <dbReference type="PROSITE" id="PS50928"/>
    </source>
</evidence>
<gene>
    <name evidence="9" type="ORF">UFOPK1493_00070</name>
</gene>
<feature type="transmembrane region" description="Helical" evidence="7">
    <location>
        <begin position="156"/>
        <end position="175"/>
    </location>
</feature>
<evidence type="ECO:0000256" key="3">
    <source>
        <dbReference type="ARBA" id="ARBA00022475"/>
    </source>
</evidence>
<evidence type="ECO:0000256" key="4">
    <source>
        <dbReference type="ARBA" id="ARBA00022692"/>
    </source>
</evidence>
<feature type="transmembrane region" description="Helical" evidence="7">
    <location>
        <begin position="210"/>
        <end position="235"/>
    </location>
</feature>
<evidence type="ECO:0000256" key="5">
    <source>
        <dbReference type="ARBA" id="ARBA00022989"/>
    </source>
</evidence>
<feature type="transmembrane region" description="Helical" evidence="7">
    <location>
        <begin position="261"/>
        <end position="281"/>
    </location>
</feature>
<dbReference type="EMBL" id="CAEZSR010000002">
    <property type="protein sequence ID" value="CAB4537367.1"/>
    <property type="molecule type" value="Genomic_DNA"/>
</dbReference>
<evidence type="ECO:0000313" key="9">
    <source>
        <dbReference type="EMBL" id="CAB4537367.1"/>
    </source>
</evidence>
<accession>A0A6J6BFC7</accession>
<dbReference type="SUPFAM" id="SSF161098">
    <property type="entry name" value="MetI-like"/>
    <property type="match status" value="1"/>
</dbReference>
<dbReference type="PROSITE" id="PS50928">
    <property type="entry name" value="ABC_TM1"/>
    <property type="match status" value="1"/>
</dbReference>
<dbReference type="PANTHER" id="PTHR43386">
    <property type="entry name" value="OLIGOPEPTIDE TRANSPORT SYSTEM PERMEASE PROTEIN APPC"/>
    <property type="match status" value="1"/>
</dbReference>
<feature type="transmembrane region" description="Helical" evidence="7">
    <location>
        <begin position="30"/>
        <end position="49"/>
    </location>
</feature>
<keyword evidence="5 7" id="KW-1133">Transmembrane helix</keyword>
<proteinExistence type="predicted"/>
<sequence>MTATVSRTRTAASDATPVDDGVLHPEPLGLAVWLSMAWLTLLCLAAALADVLPLYDPADTRAGIPLSIPTGQNWLGTDQLGRDLLSRTIFGARVSIVVGVAAVLLSAVVGGVIGLAAGYFKRRVDTVSIFGADVLMAFPTVLLAASIVAFTDSRGFLVVVLAIALIYLGPTIRIVRALTLTISNREFVLAARSLGATNARVLRREIAPNVVPTLLSMMIVAIAGAVVAEGGLAYLNLSVAPPTPTWGAMIAAGKPKLDESLYPVLVPGGALFLTVLSLTLIGDAIQKRHGRNLGAI</sequence>
<dbReference type="GO" id="GO:0055085">
    <property type="term" value="P:transmembrane transport"/>
    <property type="evidence" value="ECO:0007669"/>
    <property type="project" value="InterPro"/>
</dbReference>
<evidence type="ECO:0000256" key="2">
    <source>
        <dbReference type="ARBA" id="ARBA00022448"/>
    </source>
</evidence>
<comment type="subcellular location">
    <subcellularLocation>
        <location evidence="1">Cell membrane</location>
        <topology evidence="1">Multi-pass membrane protein</topology>
    </subcellularLocation>
</comment>
<protein>
    <submittedName>
        <fullName evidence="9">Unannotated protein</fullName>
    </submittedName>
</protein>
<dbReference type="InterPro" id="IPR035906">
    <property type="entry name" value="MetI-like_sf"/>
</dbReference>
<keyword evidence="2" id="KW-0813">Transport</keyword>
<feature type="transmembrane region" description="Helical" evidence="7">
    <location>
        <begin position="127"/>
        <end position="150"/>
    </location>
</feature>
<keyword evidence="4 7" id="KW-0812">Transmembrane</keyword>
<dbReference type="Pfam" id="PF00528">
    <property type="entry name" value="BPD_transp_1"/>
    <property type="match status" value="1"/>
</dbReference>
<dbReference type="InterPro" id="IPR000515">
    <property type="entry name" value="MetI-like"/>
</dbReference>
<keyword evidence="3" id="KW-1003">Cell membrane</keyword>
<dbReference type="GO" id="GO:0005886">
    <property type="term" value="C:plasma membrane"/>
    <property type="evidence" value="ECO:0007669"/>
    <property type="project" value="UniProtKB-SubCell"/>
</dbReference>
<evidence type="ECO:0000256" key="6">
    <source>
        <dbReference type="ARBA" id="ARBA00023136"/>
    </source>
</evidence>
<dbReference type="CDD" id="cd06261">
    <property type="entry name" value="TM_PBP2"/>
    <property type="match status" value="1"/>
</dbReference>
<organism evidence="9">
    <name type="scientific">freshwater metagenome</name>
    <dbReference type="NCBI Taxonomy" id="449393"/>
    <lineage>
        <taxon>unclassified sequences</taxon>
        <taxon>metagenomes</taxon>
        <taxon>ecological metagenomes</taxon>
    </lineage>
</organism>